<organism evidence="1">
    <name type="scientific">Siphoviridae sp. ctsBB38</name>
    <dbReference type="NCBI Taxonomy" id="2826482"/>
    <lineage>
        <taxon>Viruses</taxon>
        <taxon>Duplodnaviria</taxon>
        <taxon>Heunggongvirae</taxon>
        <taxon>Uroviricota</taxon>
        <taxon>Caudoviricetes</taxon>
    </lineage>
</organism>
<sequence length="66" mass="7442">MAQDVYERLNNLTMEELTKVMTVLDKHNANCSLRTVTVNNNTGYVKFMLVVDDINLLIGVLDNLGL</sequence>
<name>A0A8S5MVT9_9CAUD</name>
<protein>
    <submittedName>
        <fullName evidence="1">Uncharacterized protein</fullName>
    </submittedName>
</protein>
<dbReference type="EMBL" id="BK014999">
    <property type="protein sequence ID" value="DAD86470.1"/>
    <property type="molecule type" value="Genomic_DNA"/>
</dbReference>
<evidence type="ECO:0000313" key="1">
    <source>
        <dbReference type="EMBL" id="DAD86470.1"/>
    </source>
</evidence>
<proteinExistence type="predicted"/>
<reference evidence="1" key="1">
    <citation type="journal article" date="2021" name="Proc. Natl. Acad. Sci. U.S.A.">
        <title>A Catalog of Tens of Thousands of Viruses from Human Metagenomes Reveals Hidden Associations with Chronic Diseases.</title>
        <authorList>
            <person name="Tisza M.J."/>
            <person name="Buck C.B."/>
        </authorList>
    </citation>
    <scope>NUCLEOTIDE SEQUENCE</scope>
    <source>
        <strain evidence="1">CtsBB38</strain>
    </source>
</reference>
<accession>A0A8S5MVT9</accession>